<dbReference type="PANTHER" id="PTHR37292:SF2">
    <property type="entry name" value="DUF262 DOMAIN-CONTAINING PROTEIN"/>
    <property type="match status" value="1"/>
</dbReference>
<feature type="domain" description="GmrSD restriction endonucleases C-terminal" evidence="2">
    <location>
        <begin position="476"/>
        <end position="572"/>
    </location>
</feature>
<proteinExistence type="predicted"/>
<name>A0ABD6Z206_ENTCA</name>
<dbReference type="InterPro" id="IPR011089">
    <property type="entry name" value="GmrSD_C"/>
</dbReference>
<dbReference type="AlphaFoldDB" id="A0ABD6Z206"/>
<dbReference type="InterPro" id="IPR004919">
    <property type="entry name" value="GmrSD_N"/>
</dbReference>
<evidence type="ECO:0000313" key="3">
    <source>
        <dbReference type="EMBL" id="QGN30354.1"/>
    </source>
</evidence>
<dbReference type="Proteomes" id="UP000422837">
    <property type="component" value="Chromosome"/>
</dbReference>
<evidence type="ECO:0000259" key="1">
    <source>
        <dbReference type="Pfam" id="PF03235"/>
    </source>
</evidence>
<feature type="domain" description="GmrSD restriction endonucleases N-terminal" evidence="1">
    <location>
        <begin position="15"/>
        <end position="269"/>
    </location>
</feature>
<dbReference type="Pfam" id="PF03235">
    <property type="entry name" value="GmrSD_N"/>
    <property type="match status" value="1"/>
</dbReference>
<organism evidence="3 4">
    <name type="scientific">Enterococcus casseliflavus</name>
    <name type="common">Enterococcus flavescens</name>
    <dbReference type="NCBI Taxonomy" id="37734"/>
    <lineage>
        <taxon>Bacteria</taxon>
        <taxon>Bacillati</taxon>
        <taxon>Bacillota</taxon>
        <taxon>Bacilli</taxon>
        <taxon>Lactobacillales</taxon>
        <taxon>Enterococcaceae</taxon>
        <taxon>Enterococcus</taxon>
    </lineage>
</organism>
<dbReference type="PANTHER" id="PTHR37292">
    <property type="entry name" value="VNG6097C"/>
    <property type="match status" value="1"/>
</dbReference>
<dbReference type="Pfam" id="PF07510">
    <property type="entry name" value="GmrSD_C"/>
    <property type="match status" value="1"/>
</dbReference>
<dbReference type="EMBL" id="CP046123">
    <property type="protein sequence ID" value="QGN30354.1"/>
    <property type="molecule type" value="Genomic_DNA"/>
</dbReference>
<accession>A0ABD6Z206</accession>
<reference evidence="3 4" key="1">
    <citation type="submission" date="2019-11" db="EMBL/GenBank/DDBJ databases">
        <title>Detection and genome characteristic of a blood enterococcus casselifavus isolate from Zhengzhou,china.</title>
        <authorList>
            <person name="Wen P."/>
        </authorList>
    </citation>
    <scope>NUCLEOTIDE SEQUENCE [LARGE SCALE GENOMIC DNA]</scope>
    <source>
        <strain evidence="3 4">EC291</strain>
    </source>
</reference>
<evidence type="ECO:0000259" key="2">
    <source>
        <dbReference type="Pfam" id="PF07510"/>
    </source>
</evidence>
<sequence length="590" mass="69573">MQKEMWKMGYVNFTIKNLIHKIDNNEYVLPALQREFVWKPEQIERLFDSIMKGYPIGSFLFWNVQNENINKYEFYNILKEYHQRDARHNVKINISHKDNITAILDGQQRITSIYIAIKGTYSYKIKGAWKNNDNAYPSRKLYLNIVSPNLDTNRDVYFDFRFLTNEEAEDFTEDTLWYPISEISQFDVGEMFSVIAKYQELYRKSFPNESIEKTSYIMNTLGTLHQTMEKDILAYYEENSQEIDKVLDIFIRMNSGGTTLTYSDLLLSLATAKWSNLNAREEIYSLVDELNMVGDGFNLNKDNILKAALVLTDKNNIKFRASNFDKHTTNLIENNWDKTKKAISLSVNLLSSFGFNGDTLTANSVIIPIVYYLYNIDLPNNYIEADRYLKDRNKIKYFVQVSLLKRIFGGTPDSILLKMRESMQDLSEGFPLSNLLKVRDTNKSLVITENDIDYLLDTKIGKYSFALLSVIFPAIDLKNKFHQDHIFPSSKYKNKKNLRAIGYSEEEISFIIEHVDTIVNLQLLEGVPNTEKNNKYFDEWILKRYDSDEELEYYLNRNLLNKVYEKNEFIQMYTDRKEELRKRLIQNLYF</sequence>
<evidence type="ECO:0000313" key="4">
    <source>
        <dbReference type="Proteomes" id="UP000422837"/>
    </source>
</evidence>
<protein>
    <submittedName>
        <fullName evidence="3">DUF262 domain-containing protein</fullName>
    </submittedName>
</protein>
<gene>
    <name evidence="3" type="ORF">GFU50_12920</name>
</gene>